<accession>A0A7X2H0C8</accession>
<evidence type="ECO:0000256" key="1">
    <source>
        <dbReference type="SAM" id="Coils"/>
    </source>
</evidence>
<dbReference type="EMBL" id="WJXO01000002">
    <property type="protein sequence ID" value="MRN39251.1"/>
    <property type="molecule type" value="Genomic_DNA"/>
</dbReference>
<evidence type="ECO:0000259" key="3">
    <source>
        <dbReference type="Pfam" id="PF13511"/>
    </source>
</evidence>
<comment type="caution">
    <text evidence="4">The sequence shown here is derived from an EMBL/GenBank/DDBJ whole genome shotgun (WGS) entry which is preliminary data.</text>
</comment>
<feature type="coiled-coil region" evidence="1">
    <location>
        <begin position="73"/>
        <end position="135"/>
    </location>
</feature>
<evidence type="ECO:0000256" key="2">
    <source>
        <dbReference type="SAM" id="SignalP"/>
    </source>
</evidence>
<dbReference type="InterPro" id="IPR025392">
    <property type="entry name" value="DUF4124"/>
</dbReference>
<proteinExistence type="predicted"/>
<dbReference type="AlphaFoldDB" id="A0A7X2H0C8"/>
<evidence type="ECO:0000313" key="5">
    <source>
        <dbReference type="Proteomes" id="UP000486297"/>
    </source>
</evidence>
<name>A0A7X2H0C8_9NEIS</name>
<protein>
    <submittedName>
        <fullName evidence="4">DUF4124 domain-containing protein</fullName>
    </submittedName>
</protein>
<dbReference type="Pfam" id="PF13511">
    <property type="entry name" value="DUF4124"/>
    <property type="match status" value="1"/>
</dbReference>
<feature type="chain" id="PRO_5030994453" evidence="2">
    <location>
        <begin position="20"/>
        <end position="142"/>
    </location>
</feature>
<dbReference type="Proteomes" id="UP000486297">
    <property type="component" value="Unassembled WGS sequence"/>
</dbReference>
<organism evidence="4 5">
    <name type="scientific">Neisseria brasiliensis</name>
    <dbReference type="NCBI Taxonomy" id="2666100"/>
    <lineage>
        <taxon>Bacteria</taxon>
        <taxon>Pseudomonadati</taxon>
        <taxon>Pseudomonadota</taxon>
        <taxon>Betaproteobacteria</taxon>
        <taxon>Neisseriales</taxon>
        <taxon>Neisseriaceae</taxon>
        <taxon>Neisseria</taxon>
    </lineage>
</organism>
<evidence type="ECO:0000313" key="4">
    <source>
        <dbReference type="EMBL" id="MRN39251.1"/>
    </source>
</evidence>
<keyword evidence="5" id="KW-1185">Reference proteome</keyword>
<dbReference type="RefSeq" id="WP_095502027.1">
    <property type="nucleotide sequence ID" value="NZ_WJXO01000002.1"/>
</dbReference>
<reference evidence="4" key="1">
    <citation type="journal article" name="Emerg. Infect. Dis.">
        <title>Two cases of a newly characterized neisseria species.</title>
        <authorList>
            <person name="Mustapha M."/>
            <person name="Lemos A.P.S."/>
            <person name="Harrison L.H."/>
            <person name="Vantyne D."/>
            <person name="Sacchi C.T."/>
        </authorList>
    </citation>
    <scope>NUCLEOTIDE SEQUENCE</scope>
    <source>
        <strain evidence="4">N.95.16</strain>
    </source>
</reference>
<sequence length="142" mass="15370">MNKTVLLTLALLASTAAQAATIYECTDRSGRKVYSQDGGKNCKASNIGRPSVYTSAPVYQTAAPVAISESMPQANTSADLEAAQRELQQAQHALEEGKKVRLGNERNYAKYLERVQSLGNNVKAAQDKVQAAERGESQQLLR</sequence>
<feature type="signal peptide" evidence="2">
    <location>
        <begin position="1"/>
        <end position="19"/>
    </location>
</feature>
<gene>
    <name evidence="4" type="ORF">GJU80_12385</name>
</gene>
<feature type="domain" description="DUF4124" evidence="3">
    <location>
        <begin position="9"/>
        <end position="48"/>
    </location>
</feature>
<keyword evidence="2" id="KW-0732">Signal</keyword>
<keyword evidence="1" id="KW-0175">Coiled coil</keyword>